<sequence>MTTSRDHVIRYVVTGLFLVALVLIVKQSYERAVLWRYIHTSRQNGLHVTTKQGSYLPAALRQQLPLQLAAWFDTNPTEVDFFVEPELPYTGIERVVRVLPIIDSFPLKNGVTHTVLSGSVEQSEIPAVFFHLTKWPHNKVTIESDGCLQNVPREEFERVISILFSIEQAQINERHGRNLKKYVELLWQELGTIAKKRKDPLSM</sequence>
<keyword evidence="3" id="KW-1185">Reference proteome</keyword>
<reference evidence="2 3" key="1">
    <citation type="submission" date="2019-02" db="EMBL/GenBank/DDBJ databases">
        <title>Deep-cultivation of Planctomycetes and their phenomic and genomic characterization uncovers novel biology.</title>
        <authorList>
            <person name="Wiegand S."/>
            <person name="Jogler M."/>
            <person name="Boedeker C."/>
            <person name="Pinto D."/>
            <person name="Vollmers J."/>
            <person name="Rivas-Marin E."/>
            <person name="Kohn T."/>
            <person name="Peeters S.H."/>
            <person name="Heuer A."/>
            <person name="Rast P."/>
            <person name="Oberbeckmann S."/>
            <person name="Bunk B."/>
            <person name="Jeske O."/>
            <person name="Meyerdierks A."/>
            <person name="Storesund J.E."/>
            <person name="Kallscheuer N."/>
            <person name="Luecker S."/>
            <person name="Lage O.M."/>
            <person name="Pohl T."/>
            <person name="Merkel B.J."/>
            <person name="Hornburger P."/>
            <person name="Mueller R.-W."/>
            <person name="Bruemmer F."/>
            <person name="Labrenz M."/>
            <person name="Spormann A.M."/>
            <person name="Op den Camp H."/>
            <person name="Overmann J."/>
            <person name="Amann R."/>
            <person name="Jetten M.S.M."/>
            <person name="Mascher T."/>
            <person name="Medema M.H."/>
            <person name="Devos D.P."/>
            <person name="Kaster A.-K."/>
            <person name="Ovreas L."/>
            <person name="Rohde M."/>
            <person name="Galperin M.Y."/>
            <person name="Jogler C."/>
        </authorList>
    </citation>
    <scope>NUCLEOTIDE SEQUENCE [LARGE SCALE GENOMIC DNA]</scope>
    <source>
        <strain evidence="2 3">Spb1</strain>
    </source>
</reference>
<dbReference type="EMBL" id="CP036299">
    <property type="protein sequence ID" value="QDV28850.1"/>
    <property type="molecule type" value="Genomic_DNA"/>
</dbReference>
<name>A0A518GJU1_9PLAN</name>
<keyword evidence="1" id="KW-1133">Transmembrane helix</keyword>
<dbReference type="KEGG" id="peh:Spb1_07160"/>
<keyword evidence="1" id="KW-0472">Membrane</keyword>
<dbReference type="AlphaFoldDB" id="A0A518GJU1"/>
<evidence type="ECO:0000313" key="2">
    <source>
        <dbReference type="EMBL" id="QDV28850.1"/>
    </source>
</evidence>
<proteinExistence type="predicted"/>
<protein>
    <submittedName>
        <fullName evidence="2">Uncharacterized protein</fullName>
    </submittedName>
</protein>
<evidence type="ECO:0000256" key="1">
    <source>
        <dbReference type="SAM" id="Phobius"/>
    </source>
</evidence>
<keyword evidence="1" id="KW-0812">Transmembrane</keyword>
<accession>A0A518GJU1</accession>
<evidence type="ECO:0000313" key="3">
    <source>
        <dbReference type="Proteomes" id="UP000315349"/>
    </source>
</evidence>
<gene>
    <name evidence="2" type="ORF">Spb1_07160</name>
</gene>
<dbReference type="Proteomes" id="UP000315349">
    <property type="component" value="Chromosome"/>
</dbReference>
<feature type="transmembrane region" description="Helical" evidence="1">
    <location>
        <begin position="7"/>
        <end position="25"/>
    </location>
</feature>
<organism evidence="2 3">
    <name type="scientific">Planctopirus ephydatiae</name>
    <dbReference type="NCBI Taxonomy" id="2528019"/>
    <lineage>
        <taxon>Bacteria</taxon>
        <taxon>Pseudomonadati</taxon>
        <taxon>Planctomycetota</taxon>
        <taxon>Planctomycetia</taxon>
        <taxon>Planctomycetales</taxon>
        <taxon>Planctomycetaceae</taxon>
        <taxon>Planctopirus</taxon>
    </lineage>
</organism>